<organism evidence="7 8">
    <name type="scientific">Ditylenchus dipsaci</name>
    <dbReference type="NCBI Taxonomy" id="166011"/>
    <lineage>
        <taxon>Eukaryota</taxon>
        <taxon>Metazoa</taxon>
        <taxon>Ecdysozoa</taxon>
        <taxon>Nematoda</taxon>
        <taxon>Chromadorea</taxon>
        <taxon>Rhabditida</taxon>
        <taxon>Tylenchina</taxon>
        <taxon>Tylenchomorpha</taxon>
        <taxon>Sphaerularioidea</taxon>
        <taxon>Anguinidae</taxon>
        <taxon>Anguininae</taxon>
        <taxon>Ditylenchus</taxon>
    </lineage>
</organism>
<keyword evidence="4 6" id="KW-1133">Transmembrane helix</keyword>
<dbReference type="GO" id="GO:0016020">
    <property type="term" value="C:membrane"/>
    <property type="evidence" value="ECO:0007669"/>
    <property type="project" value="UniProtKB-SubCell"/>
</dbReference>
<feature type="transmembrane region" description="Helical" evidence="6">
    <location>
        <begin position="48"/>
        <end position="65"/>
    </location>
</feature>
<dbReference type="PANTHER" id="PTHR21716:SF4">
    <property type="entry name" value="TRANSMEMBRANE PROTEIN 245"/>
    <property type="match status" value="1"/>
</dbReference>
<evidence type="ECO:0000313" key="7">
    <source>
        <dbReference type="Proteomes" id="UP000887574"/>
    </source>
</evidence>
<keyword evidence="3 6" id="KW-0812">Transmembrane</keyword>
<comment type="similarity">
    <text evidence="2">Belongs to the autoinducer-2 exporter (AI-2E) (TC 2.A.86) family.</text>
</comment>
<sequence>MAEFMNRIPLNDEQKPALVFAFYNAVFFALLGLCLAGLFAVYQVLYMFLRPILWAMLVGTVLFPFKRKMSINFKGWLKNLDEDDRPLVNVYDTALSSTGAICAVLYVALKILTFDDVFLRLLSWIGVFCSAMDSVIGFFTMNWVVAFVLLYSLAFASYICLKDTKSIHKKFARHFRSLFGYLCWPIFPICLDQSESPYSLLLPPCYA</sequence>
<dbReference type="WBParaSite" id="jg21750">
    <property type="protein sequence ID" value="jg21750"/>
    <property type="gene ID" value="jg21750"/>
</dbReference>
<reference evidence="8" key="1">
    <citation type="submission" date="2022-11" db="UniProtKB">
        <authorList>
            <consortium name="WormBaseParasite"/>
        </authorList>
    </citation>
    <scope>IDENTIFICATION</scope>
</reference>
<dbReference type="Proteomes" id="UP000887574">
    <property type="component" value="Unplaced"/>
</dbReference>
<evidence type="ECO:0000256" key="6">
    <source>
        <dbReference type="SAM" id="Phobius"/>
    </source>
</evidence>
<accession>A0A915DN53</accession>
<dbReference type="InterPro" id="IPR002549">
    <property type="entry name" value="AI-2E-like"/>
</dbReference>
<feature type="transmembrane region" description="Helical" evidence="6">
    <location>
        <begin position="21"/>
        <end position="42"/>
    </location>
</feature>
<proteinExistence type="inferred from homology"/>
<keyword evidence="5 6" id="KW-0472">Membrane</keyword>
<evidence type="ECO:0000256" key="4">
    <source>
        <dbReference type="ARBA" id="ARBA00022989"/>
    </source>
</evidence>
<evidence type="ECO:0000256" key="5">
    <source>
        <dbReference type="ARBA" id="ARBA00023136"/>
    </source>
</evidence>
<comment type="subcellular location">
    <subcellularLocation>
        <location evidence="1">Membrane</location>
        <topology evidence="1">Multi-pass membrane protein</topology>
    </subcellularLocation>
</comment>
<feature type="transmembrane region" description="Helical" evidence="6">
    <location>
        <begin position="143"/>
        <end position="161"/>
    </location>
</feature>
<evidence type="ECO:0000313" key="8">
    <source>
        <dbReference type="WBParaSite" id="jg21750"/>
    </source>
</evidence>
<evidence type="ECO:0000256" key="3">
    <source>
        <dbReference type="ARBA" id="ARBA00022692"/>
    </source>
</evidence>
<name>A0A915DN53_9BILA</name>
<keyword evidence="7" id="KW-1185">Reference proteome</keyword>
<dbReference type="AlphaFoldDB" id="A0A915DN53"/>
<protein>
    <submittedName>
        <fullName evidence="8">Uncharacterized protein</fullName>
    </submittedName>
</protein>
<dbReference type="PANTHER" id="PTHR21716">
    <property type="entry name" value="TRANSMEMBRANE PROTEIN"/>
    <property type="match status" value="1"/>
</dbReference>
<evidence type="ECO:0000256" key="1">
    <source>
        <dbReference type="ARBA" id="ARBA00004141"/>
    </source>
</evidence>
<evidence type="ECO:0000256" key="2">
    <source>
        <dbReference type="ARBA" id="ARBA00009773"/>
    </source>
</evidence>